<keyword evidence="1" id="KW-0134">Cell wall</keyword>
<evidence type="ECO:0000256" key="2">
    <source>
        <dbReference type="ARBA" id="ARBA00022525"/>
    </source>
</evidence>
<sequence>MWKKQRKGLLSFLLITGILLSGFSTPSYVKAEGGKDKTDLVKNETTTRVEFRQNGTVLSNESTDKIDMSKDIQVDIAFDAVLSTDKPENERIAKNDYIVFDLGDKLKFASPKEALNELTLPVLDAATKLKIADVIYTRDAGTGNIKAKFDFTNIDPELLTKEGGKVQSTLLIKPDPEKITYDSSNVATVRLFNKTYEIGKLDTEVVLTKTGVLDAKNSKIDWTISAERYVKGTNPKQYLSLEGYTLTDNLFNDIVDEYIDGSLKINNKAVTPEVTTAADNANKKSISYKIKAEDLSAANKGTATFTLSSRVEFDGFPNGAKEKTYTNSASLTKDGESYTASAPVEVKKFGQKTVVKTDDNNKIVWRILINEPKYNLGTVTIKDELSSDTLSRKEQTFSKAYFYRLNADGTRGAETAATYTNDGKTYTFTIPDVKEVVELIVESNIENDIYGGNFSNDAFVYWNNESKYKVKLHEDLYTNSNGVDNGEITKEADYKVLDTAKSDFRDKPDDENKKRVGYEPVWTVKFNKSKLTGTDAYYVYDTFIFDTDVEVGRNAMTSANGFSIRKHGDTAPATLASGVEFSKILPNRNRHQKLLNADAPLISNSPGLTGSVYDVYKDNKLVGHILELKLVAGVDNEAKFKSRIMDRNILLNNEYGGITDGAFNSVVLTKNGEAVEEKNAGYRYNAKMIEKHMLSKTAAKSFLSNFNADAVNSDVFDDNTAMAKDNRESAYDKESKSIVYRISVNAEDIKDVQGELGKFFVNDNLEAGFKFAPIIEDKTNPANNKYFLIYKGTPATDVTRFDATVKATGSYLSEAELTANNISVEFSGNADDKTSAKFTFNRLNGPYVIFVKAEMADKTSNSPFFNRLSTTGNTVEMGIENFGDRLYRVVKADVDETVLKKELDTTVGDEKGYIKWNLSYKPYKTYEAGDETKIQIEDKLTGNIALRKEQGTDKLVFDGDNYKIWKGRFDDKGNFTDAVEITEGLDKIFTYNQTEGKLIANIPDKNTSYKISYITDYTDSTRVGDAVGNEAALIENSVRKGDSRTVTHTVTAVASGTINDKKYDRLEVVKTNTSGDKLSGAGFRLKRLAEAGMTEKDMGLKTTATEGSIRFEELTAGNYTLTEEVAPTGYVNNNLAISLKVTKLESGFKVELVGDYTGIAKIEQNVLTIVNKKPGEDTPVNPPSPVIPPVPVNPTVPVYPPSPENPVTPVNPPSPENPTNPVNPPSPEDPGKPSKPGKTVDVDKDKTPKGDNPADGGKKTPTKPGNKPNKDNGIKVIDDRTPRGDNKQRLPRTGGTNTGLYYGVGAGLLLLAGFAVIRSKKKEQ</sequence>
<dbReference type="EMBL" id="JAEPRJ010000001">
    <property type="protein sequence ID" value="MBK5897980.1"/>
    <property type="molecule type" value="Genomic_DNA"/>
</dbReference>
<dbReference type="InterPro" id="IPR019931">
    <property type="entry name" value="LPXTG_anchor"/>
</dbReference>
<feature type="compositionally biased region" description="Basic and acidic residues" evidence="5">
    <location>
        <begin position="1238"/>
        <end position="1249"/>
    </location>
</feature>
<evidence type="ECO:0000256" key="1">
    <source>
        <dbReference type="ARBA" id="ARBA00022512"/>
    </source>
</evidence>
<dbReference type="Pfam" id="PF17802">
    <property type="entry name" value="SpaA"/>
    <property type="match status" value="1"/>
</dbReference>
<protein>
    <submittedName>
        <fullName evidence="8">LPXTG cell wall anchor domain-containing protein</fullName>
    </submittedName>
</protein>
<feature type="domain" description="Gram-positive cocci surface proteins LPxTG" evidence="7">
    <location>
        <begin position="1290"/>
        <end position="1324"/>
    </location>
</feature>
<keyword evidence="4" id="KW-0572">Peptidoglycan-anchor</keyword>
<comment type="caution">
    <text evidence="8">The sequence shown here is derived from an EMBL/GenBank/DDBJ whole genome shotgun (WGS) entry which is preliminary data.</text>
</comment>
<evidence type="ECO:0000313" key="9">
    <source>
        <dbReference type="Proteomes" id="UP000604730"/>
    </source>
</evidence>
<keyword evidence="6" id="KW-0812">Transmembrane</keyword>
<evidence type="ECO:0000259" key="7">
    <source>
        <dbReference type="PROSITE" id="PS50847"/>
    </source>
</evidence>
<evidence type="ECO:0000256" key="6">
    <source>
        <dbReference type="SAM" id="Phobius"/>
    </source>
</evidence>
<evidence type="ECO:0000313" key="8">
    <source>
        <dbReference type="EMBL" id="MBK5897980.1"/>
    </source>
</evidence>
<evidence type="ECO:0000256" key="3">
    <source>
        <dbReference type="ARBA" id="ARBA00022729"/>
    </source>
</evidence>
<keyword evidence="2" id="KW-0964">Secreted</keyword>
<evidence type="ECO:0000256" key="5">
    <source>
        <dbReference type="SAM" id="MobiDB-lite"/>
    </source>
</evidence>
<organism evidence="8 9">
    <name type="scientific">Catonella massiliensis</name>
    <dbReference type="NCBI Taxonomy" id="2799636"/>
    <lineage>
        <taxon>Bacteria</taxon>
        <taxon>Bacillati</taxon>
        <taxon>Bacillota</taxon>
        <taxon>Clostridia</taxon>
        <taxon>Lachnospirales</taxon>
        <taxon>Lachnospiraceae</taxon>
        <taxon>Catonella</taxon>
    </lineage>
</organism>
<keyword evidence="6" id="KW-1133">Transmembrane helix</keyword>
<proteinExistence type="predicted"/>
<dbReference type="PROSITE" id="PS50847">
    <property type="entry name" value="GRAM_POS_ANCHORING"/>
    <property type="match status" value="1"/>
</dbReference>
<gene>
    <name evidence="8" type="ORF">JJN12_09365</name>
</gene>
<feature type="transmembrane region" description="Helical" evidence="6">
    <location>
        <begin position="1299"/>
        <end position="1317"/>
    </location>
</feature>
<name>A0ABS1J1E2_9FIRM</name>
<dbReference type="InterPro" id="IPR041033">
    <property type="entry name" value="SpaA_PFL_dom_1"/>
</dbReference>
<keyword evidence="3" id="KW-0732">Signal</keyword>
<dbReference type="RefSeq" id="WP_208429431.1">
    <property type="nucleotide sequence ID" value="NZ_JAEPRJ010000001.1"/>
</dbReference>
<dbReference type="NCBIfam" id="TIGR01167">
    <property type="entry name" value="LPXTG_anchor"/>
    <property type="match status" value="1"/>
</dbReference>
<dbReference type="InterPro" id="IPR013783">
    <property type="entry name" value="Ig-like_fold"/>
</dbReference>
<feature type="region of interest" description="Disordered" evidence="5">
    <location>
        <begin position="1198"/>
        <end position="1298"/>
    </location>
</feature>
<reference evidence="8 9" key="1">
    <citation type="submission" date="2021-01" db="EMBL/GenBank/DDBJ databases">
        <title>Isolation and description of Catonella massiliensis sp. nov., a novel Catonella species, isolated from a stable periodontitis subject.</title>
        <authorList>
            <person name="Antezack A."/>
            <person name="Boxberger M."/>
            <person name="La Scola B."/>
            <person name="Monnet-Corti V."/>
        </authorList>
    </citation>
    <scope>NUCLEOTIDE SEQUENCE [LARGE SCALE GENOMIC DNA]</scope>
    <source>
        <strain evidence="8 9">Marseille-Q4567</strain>
    </source>
</reference>
<keyword evidence="6" id="KW-0472">Membrane</keyword>
<feature type="compositionally biased region" description="Pro residues" evidence="5">
    <location>
        <begin position="1198"/>
        <end position="1228"/>
    </location>
</feature>
<accession>A0ABS1J1E2</accession>
<dbReference type="Gene3D" id="2.60.40.10">
    <property type="entry name" value="Immunoglobulins"/>
    <property type="match status" value="1"/>
</dbReference>
<dbReference type="Proteomes" id="UP000604730">
    <property type="component" value="Unassembled WGS sequence"/>
</dbReference>
<dbReference type="Gene3D" id="2.60.40.740">
    <property type="match status" value="1"/>
</dbReference>
<evidence type="ECO:0000256" key="4">
    <source>
        <dbReference type="ARBA" id="ARBA00023088"/>
    </source>
</evidence>
<keyword evidence="9" id="KW-1185">Reference proteome</keyword>
<feature type="compositionally biased region" description="Basic and acidic residues" evidence="5">
    <location>
        <begin position="1268"/>
        <end position="1288"/>
    </location>
</feature>